<feature type="transmembrane region" description="Helical" evidence="1">
    <location>
        <begin position="18"/>
        <end position="39"/>
    </location>
</feature>
<reference evidence="2" key="1">
    <citation type="submission" date="2020-11" db="EMBL/GenBank/DDBJ databases">
        <title>Multidrug resistant novel bacterium Savagea serpentis sp. nov., isolated from the scats of a vine snake (Ahaetulla nasuta).</title>
        <authorList>
            <person name="Venkata Ramana V."/>
            <person name="Vikas Patil S."/>
            <person name="Yogita Lugani V."/>
        </authorList>
    </citation>
    <scope>NUCLEOTIDE SEQUENCE</scope>
    <source>
        <strain evidence="2">SN6</strain>
    </source>
</reference>
<organism evidence="2 3">
    <name type="scientific">Savagea serpentis</name>
    <dbReference type="NCBI Taxonomy" id="2785297"/>
    <lineage>
        <taxon>Bacteria</taxon>
        <taxon>Bacillati</taxon>
        <taxon>Bacillota</taxon>
        <taxon>Bacilli</taxon>
        <taxon>Bacillales</taxon>
        <taxon>Caryophanaceae</taxon>
        <taxon>Savagea</taxon>
    </lineage>
</organism>
<dbReference type="AlphaFoldDB" id="A0A8J7KH31"/>
<dbReference type="InterPro" id="IPR031306">
    <property type="entry name" value="CcdC"/>
</dbReference>
<dbReference type="RefSeq" id="WP_194561982.1">
    <property type="nucleotide sequence ID" value="NZ_JADKPV010000001.1"/>
</dbReference>
<keyword evidence="3" id="KW-1185">Reference proteome</keyword>
<feature type="transmembrane region" description="Helical" evidence="1">
    <location>
        <begin position="73"/>
        <end position="92"/>
    </location>
</feature>
<dbReference type="InterPro" id="IPR058247">
    <property type="entry name" value="DUF1453"/>
</dbReference>
<keyword evidence="1" id="KW-1133">Transmembrane helix</keyword>
<proteinExistence type="predicted"/>
<dbReference type="Pfam" id="PF07301">
    <property type="entry name" value="DUF1453"/>
    <property type="match status" value="1"/>
</dbReference>
<protein>
    <submittedName>
        <fullName evidence="2">Cytochrome c biogenesis protein CcdC</fullName>
    </submittedName>
</protein>
<name>A0A8J7KH31_9BACL</name>
<feature type="transmembrane region" description="Helical" evidence="1">
    <location>
        <begin position="51"/>
        <end position="67"/>
    </location>
</feature>
<dbReference type="PANTHER" id="PTHR39164">
    <property type="entry name" value="PROTEIN CCDC"/>
    <property type="match status" value="1"/>
</dbReference>
<sequence>MRLVDFIPSFLKDLPPSFLIIGSTIFFLVMGTMSVIVRQKIAKRPITAKKIILPPLFMSTGMLMFVFEEFRVPWLQVIEAFGVGVLFSFILIKTTNFRKEGDQIYVQPSRAFLLILVGLLIVRVVAKMVLSSSIDVGELGGMFFLLAFGMIVSWRIGMYRKYQQLVNQ</sequence>
<gene>
    <name evidence="2" type="ORF">IRY55_04155</name>
</gene>
<feature type="transmembrane region" description="Helical" evidence="1">
    <location>
        <begin position="112"/>
        <end position="130"/>
    </location>
</feature>
<accession>A0A8J7KH31</accession>
<keyword evidence="1" id="KW-0472">Membrane</keyword>
<comment type="caution">
    <text evidence="2">The sequence shown here is derived from an EMBL/GenBank/DDBJ whole genome shotgun (WGS) entry which is preliminary data.</text>
</comment>
<evidence type="ECO:0000256" key="1">
    <source>
        <dbReference type="SAM" id="Phobius"/>
    </source>
</evidence>
<dbReference type="Proteomes" id="UP000622653">
    <property type="component" value="Unassembled WGS sequence"/>
</dbReference>
<dbReference type="PANTHER" id="PTHR39164:SF1">
    <property type="entry name" value="PROTEIN CCDC"/>
    <property type="match status" value="1"/>
</dbReference>
<evidence type="ECO:0000313" key="2">
    <source>
        <dbReference type="EMBL" id="MBF4500548.1"/>
    </source>
</evidence>
<evidence type="ECO:0000313" key="3">
    <source>
        <dbReference type="Proteomes" id="UP000622653"/>
    </source>
</evidence>
<feature type="transmembrane region" description="Helical" evidence="1">
    <location>
        <begin position="136"/>
        <end position="154"/>
    </location>
</feature>
<dbReference type="EMBL" id="JADKPV010000001">
    <property type="protein sequence ID" value="MBF4500548.1"/>
    <property type="molecule type" value="Genomic_DNA"/>
</dbReference>
<keyword evidence="1" id="KW-0812">Transmembrane</keyword>
<dbReference type="PIRSF" id="PIRSF021441">
    <property type="entry name" value="DUF1453"/>
    <property type="match status" value="1"/>
</dbReference>